<evidence type="ECO:0000313" key="2">
    <source>
        <dbReference type="Proteomes" id="UP001139981"/>
    </source>
</evidence>
<feature type="non-terminal residue" evidence="1">
    <location>
        <position position="1"/>
    </location>
</feature>
<dbReference type="EMBL" id="JANBVB010000289">
    <property type="protein sequence ID" value="KAJ2895469.1"/>
    <property type="molecule type" value="Genomic_DNA"/>
</dbReference>
<proteinExistence type="predicted"/>
<reference evidence="1" key="1">
    <citation type="submission" date="2022-07" db="EMBL/GenBank/DDBJ databases">
        <title>Phylogenomic reconstructions and comparative analyses of Kickxellomycotina fungi.</title>
        <authorList>
            <person name="Reynolds N.K."/>
            <person name="Stajich J.E."/>
            <person name="Barry K."/>
            <person name="Grigoriev I.V."/>
            <person name="Crous P."/>
            <person name="Smith M.E."/>
        </authorList>
    </citation>
    <scope>NUCLEOTIDE SEQUENCE</scope>
    <source>
        <strain evidence="1">CBS 190363</strain>
    </source>
</reference>
<dbReference type="Proteomes" id="UP001139981">
    <property type="component" value="Unassembled WGS sequence"/>
</dbReference>
<accession>A0ACC1M4K9</accession>
<name>A0ACC1M4K9_9FUNG</name>
<evidence type="ECO:0000313" key="1">
    <source>
        <dbReference type="EMBL" id="KAJ2895469.1"/>
    </source>
</evidence>
<protein>
    <submittedName>
        <fullName evidence="1">Uncharacterized protein</fullName>
    </submittedName>
</protein>
<organism evidence="1 2">
    <name type="scientific">Coemansia aciculifera</name>
    <dbReference type="NCBI Taxonomy" id="417176"/>
    <lineage>
        <taxon>Eukaryota</taxon>
        <taxon>Fungi</taxon>
        <taxon>Fungi incertae sedis</taxon>
        <taxon>Zoopagomycota</taxon>
        <taxon>Kickxellomycotina</taxon>
        <taxon>Kickxellomycetes</taxon>
        <taxon>Kickxellales</taxon>
        <taxon>Kickxellaceae</taxon>
        <taxon>Coemansia</taxon>
    </lineage>
</organism>
<sequence length="95" mass="10143">VPESMCPAERAMPLTAPEPAAGATKVDMTDLASSALAINFVHDVLLPHAIKRMIAERDDCSLVAAEASMHASDPEKDWVEQIMAARGRGEAEAEE</sequence>
<keyword evidence="2" id="KW-1185">Reference proteome</keyword>
<comment type="caution">
    <text evidence="1">The sequence shown here is derived from an EMBL/GenBank/DDBJ whole genome shotgun (WGS) entry which is preliminary data.</text>
</comment>
<gene>
    <name evidence="1" type="ORF">IWW38_002300</name>
</gene>